<evidence type="ECO:0000259" key="5">
    <source>
        <dbReference type="Pfam" id="PF17675"/>
    </source>
</evidence>
<dbReference type="Gene3D" id="1.10.418.40">
    <property type="entry name" value="Autophagy protein 6/Beclin 1"/>
    <property type="match status" value="1"/>
</dbReference>
<feature type="region of interest" description="Disordered" evidence="3">
    <location>
        <begin position="115"/>
        <end position="139"/>
    </location>
</feature>
<evidence type="ECO:0000256" key="1">
    <source>
        <dbReference type="ARBA" id="ARBA00005965"/>
    </source>
</evidence>
<keyword evidence="2" id="KW-0175">Coiled coil</keyword>
<feature type="compositionally biased region" description="Low complexity" evidence="3">
    <location>
        <begin position="179"/>
        <end position="205"/>
    </location>
</feature>
<dbReference type="InterPro" id="IPR007243">
    <property type="entry name" value="Atg6/Beclin"/>
</dbReference>
<dbReference type="Pfam" id="PF17675">
    <property type="entry name" value="APG6_N"/>
    <property type="match status" value="1"/>
</dbReference>
<dbReference type="PANTHER" id="PTHR12768">
    <property type="entry name" value="BECLIN 1"/>
    <property type="match status" value="1"/>
</dbReference>
<feature type="compositionally biased region" description="Low complexity" evidence="3">
    <location>
        <begin position="215"/>
        <end position="269"/>
    </location>
</feature>
<feature type="domain" description="Atg6 BARA" evidence="4">
    <location>
        <begin position="504"/>
        <end position="676"/>
    </location>
</feature>
<organism evidence="6 7">
    <name type="scientific">Volvox africanus</name>
    <dbReference type="NCBI Taxonomy" id="51714"/>
    <lineage>
        <taxon>Eukaryota</taxon>
        <taxon>Viridiplantae</taxon>
        <taxon>Chlorophyta</taxon>
        <taxon>core chlorophytes</taxon>
        <taxon>Chlorophyceae</taxon>
        <taxon>CS clade</taxon>
        <taxon>Chlamydomonadales</taxon>
        <taxon>Volvocaceae</taxon>
        <taxon>Volvox</taxon>
    </lineage>
</organism>
<feature type="compositionally biased region" description="Low complexity" evidence="3">
    <location>
        <begin position="70"/>
        <end position="95"/>
    </location>
</feature>
<feature type="coiled-coil region" evidence="2">
    <location>
        <begin position="364"/>
        <end position="398"/>
    </location>
</feature>
<name>A0ABQ5RW12_9CHLO</name>
<feature type="region of interest" description="Disordered" evidence="3">
    <location>
        <begin position="68"/>
        <end position="95"/>
    </location>
</feature>
<keyword evidence="7" id="KW-1185">Reference proteome</keyword>
<evidence type="ECO:0000256" key="2">
    <source>
        <dbReference type="SAM" id="Coils"/>
    </source>
</evidence>
<dbReference type="EMBL" id="BSDZ01000010">
    <property type="protein sequence ID" value="GLI61251.1"/>
    <property type="molecule type" value="Genomic_DNA"/>
</dbReference>
<dbReference type="InterPro" id="IPR040455">
    <property type="entry name" value="Atg6_BARA"/>
</dbReference>
<dbReference type="PANTHER" id="PTHR12768:SF4">
    <property type="entry name" value="BECLIN-1"/>
    <property type="match status" value="1"/>
</dbReference>
<feature type="compositionally biased region" description="Gly residues" evidence="3">
    <location>
        <begin position="316"/>
        <end position="334"/>
    </location>
</feature>
<feature type="coiled-coil region" evidence="2">
    <location>
        <begin position="424"/>
        <end position="451"/>
    </location>
</feature>
<dbReference type="Proteomes" id="UP001165090">
    <property type="component" value="Unassembled WGS sequence"/>
</dbReference>
<proteinExistence type="inferred from homology"/>
<feature type="domain" description="Atg6/beclin coiled-coil" evidence="5">
    <location>
        <begin position="361"/>
        <end position="499"/>
    </location>
</feature>
<evidence type="ECO:0000313" key="7">
    <source>
        <dbReference type="Proteomes" id="UP001165090"/>
    </source>
</evidence>
<dbReference type="Pfam" id="PF04111">
    <property type="entry name" value="APG6"/>
    <property type="match status" value="1"/>
</dbReference>
<reference evidence="6 7" key="1">
    <citation type="journal article" date="2023" name="IScience">
        <title>Expanded male sex-determining region conserved during the evolution of homothallism in the green alga Volvox.</title>
        <authorList>
            <person name="Yamamoto K."/>
            <person name="Matsuzaki R."/>
            <person name="Mahakham W."/>
            <person name="Heman W."/>
            <person name="Sekimoto H."/>
            <person name="Kawachi M."/>
            <person name="Minakuchi Y."/>
            <person name="Toyoda A."/>
            <person name="Nozaki H."/>
        </authorList>
    </citation>
    <scope>NUCLEOTIDE SEQUENCE [LARGE SCALE GENOMIC DNA]</scope>
    <source>
        <strain evidence="6 7">NIES-4468</strain>
    </source>
</reference>
<gene>
    <name evidence="6" type="ORF">VaNZ11_003559</name>
</gene>
<dbReference type="InterPro" id="IPR038274">
    <property type="entry name" value="Atg6/Beclin_C_sf"/>
</dbReference>
<feature type="compositionally biased region" description="Low complexity" evidence="3">
    <location>
        <begin position="115"/>
        <end position="138"/>
    </location>
</feature>
<comment type="similarity">
    <text evidence="1">Belongs to the beclin family.</text>
</comment>
<evidence type="ECO:0000256" key="3">
    <source>
        <dbReference type="SAM" id="MobiDB-lite"/>
    </source>
</evidence>
<protein>
    <submittedName>
        <fullName evidence="6">Uncharacterized protein</fullName>
    </submittedName>
</protein>
<sequence length="701" mass="76190">MEGSYTFTCQLCRARLTLVGNLEAAESVAWVGGRGLLVPPHLQASVFDNTNVDESFIVLDGKRQGIPVSGAAALPPHPAPHIQQLQQQQQGPAYALQQQPLPHQQQGLTHLSPRLQQPQQQGGLPHHVSQQQPQPQHPARGLEESFVVLGAASVLRPTPAYPHMYPPPGVSPLHLQAMQQLQPQHQQHQQHQQQSQQASGPGQAMTPTSARHQQDQQALQPSGPQQQMVGQHQQTGPAQPSPSQTPAAASPSSQTYVSQAQQPSAFAAQNPHPNISPPQPYHVRCGSGASTTAVGGGAGLQQGGPEVESGYSSPAGPGGRGGGSNGGGSNGGPVGSGLDFKLQALAQLFELASTNTQVDHPLCMDCVGQLKEEMEAQIAEAEREIAAYSVCLAQLESDNLGGGLGGVSEPAAVRDAEEYRLEEISRLEQERDQERARAEVLESELAAVVSELSSLSAAAADLDSLEERYWNDVNDFELLLRAHTDERGALLAKIDRTGQRLQLLKNTSVLYDAFKIWHDGPFGTISGFRLGRTPEVPVEWDEINAAWGQAVLLLHTMAQMCKVQFSSHRLLPMGSHPRVADKRATYDLFGPVSKLWSANYDRAMVAYLACLREFGEHARKKDLQDGKPTQFNFPFAIDGDKVNNHTVKLTLNKDVRWTKALKFMLANLKIALQWCVKQDQKIEVPQLQQLQQEGPQLMPEH</sequence>
<comment type="caution">
    <text evidence="6">The sequence shown here is derived from an EMBL/GenBank/DDBJ whole genome shotgun (WGS) entry which is preliminary data.</text>
</comment>
<evidence type="ECO:0000259" key="4">
    <source>
        <dbReference type="Pfam" id="PF04111"/>
    </source>
</evidence>
<evidence type="ECO:0000313" key="6">
    <source>
        <dbReference type="EMBL" id="GLI61251.1"/>
    </source>
</evidence>
<accession>A0ABQ5RW12</accession>
<feature type="region of interest" description="Disordered" evidence="3">
    <location>
        <begin position="179"/>
        <end position="334"/>
    </location>
</feature>
<dbReference type="InterPro" id="IPR041691">
    <property type="entry name" value="Atg6/beclin_CC"/>
</dbReference>